<dbReference type="Proteomes" id="UP000037460">
    <property type="component" value="Unassembled WGS sequence"/>
</dbReference>
<keyword evidence="3" id="KW-1185">Reference proteome</keyword>
<gene>
    <name evidence="2" type="ORF">Ctob_004554</name>
</gene>
<feature type="region of interest" description="Disordered" evidence="1">
    <location>
        <begin position="47"/>
        <end position="75"/>
    </location>
</feature>
<feature type="region of interest" description="Disordered" evidence="1">
    <location>
        <begin position="1"/>
        <end position="23"/>
    </location>
</feature>
<reference evidence="3" key="1">
    <citation type="journal article" date="2015" name="PLoS Genet.">
        <title>Genome Sequence and Transcriptome Analyses of Chrysochromulina tobin: Metabolic Tools for Enhanced Algal Fitness in the Prominent Order Prymnesiales (Haptophyceae).</title>
        <authorList>
            <person name="Hovde B.T."/>
            <person name="Deodato C.R."/>
            <person name="Hunsperger H.M."/>
            <person name="Ryken S.A."/>
            <person name="Yost W."/>
            <person name="Jha R.K."/>
            <person name="Patterson J."/>
            <person name="Monnat R.J. Jr."/>
            <person name="Barlow S.B."/>
            <person name="Starkenburg S.R."/>
            <person name="Cattolico R.A."/>
        </authorList>
    </citation>
    <scope>NUCLEOTIDE SEQUENCE</scope>
    <source>
        <strain evidence="3">CCMP291</strain>
    </source>
</reference>
<proteinExistence type="predicted"/>
<evidence type="ECO:0000313" key="3">
    <source>
        <dbReference type="Proteomes" id="UP000037460"/>
    </source>
</evidence>
<evidence type="ECO:0000256" key="1">
    <source>
        <dbReference type="SAM" id="MobiDB-lite"/>
    </source>
</evidence>
<organism evidence="2 3">
    <name type="scientific">Chrysochromulina tobinii</name>
    <dbReference type="NCBI Taxonomy" id="1460289"/>
    <lineage>
        <taxon>Eukaryota</taxon>
        <taxon>Haptista</taxon>
        <taxon>Haptophyta</taxon>
        <taxon>Prymnesiophyceae</taxon>
        <taxon>Prymnesiales</taxon>
        <taxon>Chrysochromulinaceae</taxon>
        <taxon>Chrysochromulina</taxon>
    </lineage>
</organism>
<name>A0A0M0JJI6_9EUKA</name>
<feature type="compositionally biased region" description="Polar residues" evidence="1">
    <location>
        <begin position="61"/>
        <end position="73"/>
    </location>
</feature>
<dbReference type="EMBL" id="JWZX01002856">
    <property type="protein sequence ID" value="KOO26408.1"/>
    <property type="molecule type" value="Genomic_DNA"/>
</dbReference>
<dbReference type="AlphaFoldDB" id="A0A0M0JJI6"/>
<comment type="caution">
    <text evidence="2">The sequence shown here is derived from an EMBL/GenBank/DDBJ whole genome shotgun (WGS) entry which is preliminary data.</text>
</comment>
<protein>
    <submittedName>
        <fullName evidence="2">Uncharacterized protein</fullName>
    </submittedName>
</protein>
<evidence type="ECO:0000313" key="2">
    <source>
        <dbReference type="EMBL" id="KOO26408.1"/>
    </source>
</evidence>
<sequence length="155" mass="16278">MEARRLAALQDNFTPPAGTEAAQAVAQHELSDDLAVKHLDALRTDLHGEMPLAGGPAPEASTLTPEQAAQKSEAQTRELLRWLSAHELTEAAHLPILRALGVQRVSGTVGSLAPLQVLSFSELSAELQGAALPCSPSCAADKAAVYQALQRSSPK</sequence>
<accession>A0A0M0JJI6</accession>